<evidence type="ECO:0000256" key="1">
    <source>
        <dbReference type="SAM" id="MobiDB-lite"/>
    </source>
</evidence>
<keyword evidence="3" id="KW-1185">Reference proteome</keyword>
<name>A0ABS3RDL3_9ACTN</name>
<dbReference type="Proteomes" id="UP000666915">
    <property type="component" value="Unassembled WGS sequence"/>
</dbReference>
<feature type="region of interest" description="Disordered" evidence="1">
    <location>
        <begin position="83"/>
        <end position="111"/>
    </location>
</feature>
<protein>
    <submittedName>
        <fullName evidence="2">Uncharacterized protein</fullName>
    </submittedName>
</protein>
<dbReference type="Pfam" id="PF19457">
    <property type="entry name" value="DUF5994"/>
    <property type="match status" value="1"/>
</dbReference>
<organism evidence="2 3">
    <name type="scientific">Actinomadura nitritigenes</name>
    <dbReference type="NCBI Taxonomy" id="134602"/>
    <lineage>
        <taxon>Bacteria</taxon>
        <taxon>Bacillati</taxon>
        <taxon>Actinomycetota</taxon>
        <taxon>Actinomycetes</taxon>
        <taxon>Streptosporangiales</taxon>
        <taxon>Thermomonosporaceae</taxon>
        <taxon>Actinomadura</taxon>
    </lineage>
</organism>
<accession>A0ABS3RDL3</accession>
<proteinExistence type="predicted"/>
<evidence type="ECO:0000313" key="3">
    <source>
        <dbReference type="Proteomes" id="UP000666915"/>
    </source>
</evidence>
<dbReference type="EMBL" id="JAGEOK010000036">
    <property type="protein sequence ID" value="MBO2443694.1"/>
    <property type="molecule type" value="Genomic_DNA"/>
</dbReference>
<reference evidence="2 3" key="1">
    <citation type="submission" date="2021-03" db="EMBL/GenBank/DDBJ databases">
        <authorList>
            <person name="Kanchanasin P."/>
            <person name="Saeng-In P."/>
            <person name="Phongsopitanun W."/>
            <person name="Yuki M."/>
            <person name="Kudo T."/>
            <person name="Ohkuma M."/>
            <person name="Tanasupawat S."/>
        </authorList>
    </citation>
    <scope>NUCLEOTIDE SEQUENCE [LARGE SCALE GENOMIC DNA]</scope>
    <source>
        <strain evidence="2 3">L46</strain>
    </source>
</reference>
<evidence type="ECO:0000313" key="2">
    <source>
        <dbReference type="EMBL" id="MBO2443694.1"/>
    </source>
</evidence>
<dbReference type="InterPro" id="IPR046036">
    <property type="entry name" value="DUF5994"/>
</dbReference>
<gene>
    <name evidence="2" type="ORF">J4557_39835</name>
</gene>
<dbReference type="RefSeq" id="WP_208272009.1">
    <property type="nucleotide sequence ID" value="NZ_BAAAGM010000102.1"/>
</dbReference>
<sequence length="111" mass="12289">MSRLRLVPGDTGRGIMDGGWWPRSRDAAAELTELVIALTERLGMATRLTIDFDDWQHVPLRITAPGRVIRVGWAMFRLRRSWPPATSPSPAPEPHDSVPLTLLPGSPEGAR</sequence>
<comment type="caution">
    <text evidence="2">The sequence shown here is derived from an EMBL/GenBank/DDBJ whole genome shotgun (WGS) entry which is preliminary data.</text>
</comment>